<evidence type="ECO:0000256" key="8">
    <source>
        <dbReference type="ARBA" id="ARBA00022989"/>
    </source>
</evidence>
<keyword evidence="4" id="KW-0433">Leucine-rich repeat</keyword>
<dbReference type="SMART" id="SM00365">
    <property type="entry name" value="LRR_SD22"/>
    <property type="match status" value="8"/>
</dbReference>
<dbReference type="GO" id="GO:0005886">
    <property type="term" value="C:plasma membrane"/>
    <property type="evidence" value="ECO:0007669"/>
    <property type="project" value="UniProtKB-SubCell"/>
</dbReference>
<dbReference type="InterPro" id="IPR001611">
    <property type="entry name" value="Leu-rich_rpt"/>
</dbReference>
<keyword evidence="11" id="KW-0325">Glycoprotein</keyword>
<keyword evidence="9 13" id="KW-0472">Membrane</keyword>
<dbReference type="PANTHER" id="PTHR48063">
    <property type="entry name" value="LRR RECEPTOR-LIKE KINASE"/>
    <property type="match status" value="1"/>
</dbReference>
<comment type="similarity">
    <text evidence="2">Belongs to the RLP family.</text>
</comment>
<feature type="region of interest" description="Disordered" evidence="12">
    <location>
        <begin position="900"/>
        <end position="922"/>
    </location>
</feature>
<keyword evidence="5 13" id="KW-0812">Transmembrane</keyword>
<keyword evidence="3" id="KW-1003">Cell membrane</keyword>
<dbReference type="InterPro" id="IPR032675">
    <property type="entry name" value="LRR_dom_sf"/>
</dbReference>
<reference evidence="16 17" key="1">
    <citation type="journal article" date="2013" name="Nat. Genet.">
        <title>The high-quality draft genome of peach (Prunus persica) identifies unique patterns of genetic diversity, domestication and genome evolution.</title>
        <authorList>
            <consortium name="International Peach Genome Initiative"/>
            <person name="Verde I."/>
            <person name="Abbott A.G."/>
            <person name="Scalabrin S."/>
            <person name="Jung S."/>
            <person name="Shu S."/>
            <person name="Marroni F."/>
            <person name="Zhebentyayeva T."/>
            <person name="Dettori M.T."/>
            <person name="Grimwood J."/>
            <person name="Cattonaro F."/>
            <person name="Zuccolo A."/>
            <person name="Rossini L."/>
            <person name="Jenkins J."/>
            <person name="Vendramin E."/>
            <person name="Meisel L.A."/>
            <person name="Decroocq V."/>
            <person name="Sosinski B."/>
            <person name="Prochnik S."/>
            <person name="Mitros T."/>
            <person name="Policriti A."/>
            <person name="Cipriani G."/>
            <person name="Dondini L."/>
            <person name="Ficklin S."/>
            <person name="Goodstein D.M."/>
            <person name="Xuan P."/>
            <person name="Del Fabbro C."/>
            <person name="Aramini V."/>
            <person name="Copetti D."/>
            <person name="Gonzalez S."/>
            <person name="Horner D.S."/>
            <person name="Falchi R."/>
            <person name="Lucas S."/>
            <person name="Mica E."/>
            <person name="Maldonado J."/>
            <person name="Lazzari B."/>
            <person name="Bielenberg D."/>
            <person name="Pirona R."/>
            <person name="Miculan M."/>
            <person name="Barakat A."/>
            <person name="Testolin R."/>
            <person name="Stella A."/>
            <person name="Tartarini S."/>
            <person name="Tonutti P."/>
            <person name="Arus P."/>
            <person name="Orellana A."/>
            <person name="Wells C."/>
            <person name="Main D."/>
            <person name="Vizzotto G."/>
            <person name="Silva H."/>
            <person name="Salamini F."/>
            <person name="Schmutz J."/>
            <person name="Morgante M."/>
            <person name="Rokhsar D.S."/>
        </authorList>
    </citation>
    <scope>NUCLEOTIDE SEQUENCE [LARGE SCALE GENOMIC DNA]</scope>
    <source>
        <strain evidence="17">cv. Nemared</strain>
    </source>
</reference>
<evidence type="ECO:0000259" key="14">
    <source>
        <dbReference type="Pfam" id="PF08263"/>
    </source>
</evidence>
<dbReference type="Pfam" id="PF23598">
    <property type="entry name" value="LRR_14"/>
    <property type="match status" value="1"/>
</dbReference>
<dbReference type="InterPro" id="IPR055414">
    <property type="entry name" value="LRR_R13L4/SHOC2-like"/>
</dbReference>
<evidence type="ECO:0000256" key="3">
    <source>
        <dbReference type="ARBA" id="ARBA00022475"/>
    </source>
</evidence>
<dbReference type="AlphaFoldDB" id="A0A251QNT2"/>
<protein>
    <submittedName>
        <fullName evidence="16">Uncharacterized protein</fullName>
    </submittedName>
</protein>
<keyword evidence="10" id="KW-0675">Receptor</keyword>
<proteinExistence type="inferred from homology"/>
<evidence type="ECO:0000256" key="5">
    <source>
        <dbReference type="ARBA" id="ARBA00022692"/>
    </source>
</evidence>
<keyword evidence="17" id="KW-1185">Reference proteome</keyword>
<dbReference type="Gene3D" id="3.80.10.10">
    <property type="entry name" value="Ribonuclease Inhibitor"/>
    <property type="match status" value="3"/>
</dbReference>
<evidence type="ECO:0000256" key="2">
    <source>
        <dbReference type="ARBA" id="ARBA00009592"/>
    </source>
</evidence>
<dbReference type="SMR" id="A0A251QNT2"/>
<evidence type="ECO:0000256" key="7">
    <source>
        <dbReference type="ARBA" id="ARBA00022737"/>
    </source>
</evidence>
<evidence type="ECO:0000256" key="1">
    <source>
        <dbReference type="ARBA" id="ARBA00004251"/>
    </source>
</evidence>
<dbReference type="FunFam" id="3.80.10.10:FF:000095">
    <property type="entry name" value="LRR receptor-like serine/threonine-protein kinase GSO1"/>
    <property type="match status" value="2"/>
</dbReference>
<evidence type="ECO:0000256" key="4">
    <source>
        <dbReference type="ARBA" id="ARBA00022614"/>
    </source>
</evidence>
<accession>A0A251QNT2</accession>
<dbReference type="Pfam" id="PF13855">
    <property type="entry name" value="LRR_8"/>
    <property type="match status" value="2"/>
</dbReference>
<evidence type="ECO:0000256" key="13">
    <source>
        <dbReference type="SAM" id="Phobius"/>
    </source>
</evidence>
<dbReference type="SUPFAM" id="SSF52058">
    <property type="entry name" value="L domain-like"/>
    <property type="match status" value="3"/>
</dbReference>
<sequence>MLFTITSGTISSIFAVLFVLLTTSAICCLSAGISSNIRCLETQKNALLQFKQGLVDNSNVLGSWESKKDCCQWRGITCSNQTGHVTMLDLYYNSSDIYNLETPLSGVIAPSLLELRYLNYLDLSFNNFEGKIPDFIGSLSQLKQLKLAGASLSGPVPPQLGNLSHLYTLDLAHNSVTFENLEWLSHLSSLRYLNMSSLNFSKVVNWPHSISKLPSLVELQLSSCSLPNVNLRSLSFINSSTSLEVLELSDNFLNSSIFYWMANISTSLVHIGLMGDQLQGLIPDVFSNMVSLTSLDLSYNQLEGGIPKSFRNLCRLESLNLWENKLSDKLQDSIENLSCAQDTLESLQLSGNPFWGPFPDNLTRFSSLNELYMDGTNMSGPLPKSFQQLYQLRSLSLVSNQFSGPLPDFTGLSSLRQLFLSKNQLTGSLHESIGQLSSLEFLDISVNSLNGVFTEVHFLNLSRLQFLDVSYNPLSFNLSPYWNPPFQLNSLHMSSSNVGPDFPKWIQTQRKLTALGMSNSGISVSVPNEFWDLSSNLLELNLSMNQIHGKFPNLSSKNCTFSTIDLTSNQFSGPLPPFPSNISNVLLSKNMFSGPLSSLCATQAPKLYNLDLSENLLSGELPDCWIQYQALHSLNLAKNNFSGKVPSSLGQLTYVVLLRLHDNNLSGELPPSLKNCTELRVVDLGANKLSGNIPAWIGPSLTNLLVLRLRSNEFYGSIPLSLCSLPALHVLDLSQNNISGALPHCLPNITALSSVSPKVEDNWILGFVQLVWKGIEIEFGENLKHLRSIDISNNNLNGDIPQSITSLLKLISLNLSRNSFTGVLPSNFGQLEMLESLDLSRNQISAGRIPISFSSLHYLSVLDLSQNNLSERIPLSTQLQTFNASAFMGNLGLCGPPLTPECPGDGATQDPAVPNGDGGDKTKQEDDGLISFGFYVSMVLGLIIGFWGVCGTLLLKSSWRYAYFRYLDNIKDRITMHKAKLQRRLQR</sequence>
<gene>
    <name evidence="16" type="ORF">PRUPE_2G304800</name>
</gene>
<feature type="transmembrane region" description="Helical" evidence="13">
    <location>
        <begin position="932"/>
        <end position="955"/>
    </location>
</feature>
<dbReference type="Proteomes" id="UP000006882">
    <property type="component" value="Chromosome G2"/>
</dbReference>
<dbReference type="STRING" id="3760.A0A251QNT2"/>
<keyword evidence="8 13" id="KW-1133">Transmembrane helix</keyword>
<evidence type="ECO:0000256" key="11">
    <source>
        <dbReference type="ARBA" id="ARBA00023180"/>
    </source>
</evidence>
<dbReference type="OrthoDB" id="8731593at2759"/>
<evidence type="ECO:0000259" key="15">
    <source>
        <dbReference type="Pfam" id="PF23598"/>
    </source>
</evidence>
<dbReference type="InterPro" id="IPR013210">
    <property type="entry name" value="LRR_N_plant-typ"/>
</dbReference>
<dbReference type="InterPro" id="IPR003591">
    <property type="entry name" value="Leu-rich_rpt_typical-subtyp"/>
</dbReference>
<comment type="subcellular location">
    <subcellularLocation>
        <location evidence="1">Cell membrane</location>
        <topology evidence="1">Single-pass type I membrane protein</topology>
    </subcellularLocation>
</comment>
<evidence type="ECO:0000256" key="6">
    <source>
        <dbReference type="ARBA" id="ARBA00022729"/>
    </source>
</evidence>
<organism evidence="16 17">
    <name type="scientific">Prunus persica</name>
    <name type="common">Peach</name>
    <name type="synonym">Amygdalus persica</name>
    <dbReference type="NCBI Taxonomy" id="3760"/>
    <lineage>
        <taxon>Eukaryota</taxon>
        <taxon>Viridiplantae</taxon>
        <taxon>Streptophyta</taxon>
        <taxon>Embryophyta</taxon>
        <taxon>Tracheophyta</taxon>
        <taxon>Spermatophyta</taxon>
        <taxon>Magnoliopsida</taxon>
        <taxon>eudicotyledons</taxon>
        <taxon>Gunneridae</taxon>
        <taxon>Pentapetalae</taxon>
        <taxon>rosids</taxon>
        <taxon>fabids</taxon>
        <taxon>Rosales</taxon>
        <taxon>Rosaceae</taxon>
        <taxon>Amygdaloideae</taxon>
        <taxon>Amygdaleae</taxon>
        <taxon>Prunus</taxon>
    </lineage>
</organism>
<dbReference type="Gramene" id="ONI25464">
    <property type="protein sequence ID" value="ONI25464"/>
    <property type="gene ID" value="PRUPE_2G304800"/>
</dbReference>
<dbReference type="SMART" id="SM00369">
    <property type="entry name" value="LRR_TYP"/>
    <property type="match status" value="9"/>
</dbReference>
<dbReference type="EMBL" id="CM007652">
    <property type="protein sequence ID" value="ONI25464.1"/>
    <property type="molecule type" value="Genomic_DNA"/>
</dbReference>
<dbReference type="PRINTS" id="PR00019">
    <property type="entry name" value="LEURICHRPT"/>
</dbReference>
<feature type="domain" description="Disease resistance R13L4/SHOC-2-like LRR" evidence="15">
    <location>
        <begin position="358"/>
        <end position="515"/>
    </location>
</feature>
<keyword evidence="6" id="KW-0732">Signal</keyword>
<name>A0A251QNT2_PRUPE</name>
<dbReference type="FunFam" id="3.80.10.10:FF:000041">
    <property type="entry name" value="LRR receptor-like serine/threonine-protein kinase ERECTA"/>
    <property type="match status" value="1"/>
</dbReference>
<dbReference type="InterPro" id="IPR046956">
    <property type="entry name" value="RLP23-like"/>
</dbReference>
<dbReference type="Pfam" id="PF08263">
    <property type="entry name" value="LRRNT_2"/>
    <property type="match status" value="1"/>
</dbReference>
<evidence type="ECO:0000256" key="9">
    <source>
        <dbReference type="ARBA" id="ARBA00023136"/>
    </source>
</evidence>
<evidence type="ECO:0000313" key="17">
    <source>
        <dbReference type="Proteomes" id="UP000006882"/>
    </source>
</evidence>
<feature type="domain" description="Leucine-rich repeat-containing N-terminal plant-type" evidence="14">
    <location>
        <begin position="41"/>
        <end position="79"/>
    </location>
</feature>
<dbReference type="PANTHER" id="PTHR48063:SF101">
    <property type="entry name" value="LRR RECEPTOR-LIKE SERINE_THREONINE-PROTEIN KINASE FLS2"/>
    <property type="match status" value="1"/>
</dbReference>
<evidence type="ECO:0000313" key="16">
    <source>
        <dbReference type="EMBL" id="ONI25464.1"/>
    </source>
</evidence>
<evidence type="ECO:0000256" key="10">
    <source>
        <dbReference type="ARBA" id="ARBA00023170"/>
    </source>
</evidence>
<dbReference type="Pfam" id="PF00560">
    <property type="entry name" value="LRR_1"/>
    <property type="match status" value="4"/>
</dbReference>
<keyword evidence="7" id="KW-0677">Repeat</keyword>
<evidence type="ECO:0000256" key="12">
    <source>
        <dbReference type="SAM" id="MobiDB-lite"/>
    </source>
</evidence>